<sequence length="130" mass="14616">MPRIMGVDLPTNKKIKISLTYLYGIGAATALEILNTAKINPDKRASELSDSDISSITKLLDSTYEVEGDLRRQLALSVRRLQAVNCYRGIRHKRCLPCRGQRTKTNARTRKGKKKTIGAVRDKSARNQMK</sequence>
<reference evidence="10 11" key="1">
    <citation type="submission" date="2023-02" db="EMBL/GenBank/DDBJ databases">
        <title>Genome sequence of Lentisphaera profundi SAORIC-696.</title>
        <authorList>
            <person name="Kim e."/>
            <person name="Cho J.-C."/>
            <person name="Choi A."/>
            <person name="Kang I."/>
        </authorList>
    </citation>
    <scope>NUCLEOTIDE SEQUENCE [LARGE SCALE GENOMIC DNA]</scope>
    <source>
        <strain evidence="10 11">SAORIC-696</strain>
    </source>
</reference>
<dbReference type="Gene3D" id="4.10.910.10">
    <property type="entry name" value="30s ribosomal protein s13, domain 2"/>
    <property type="match status" value="1"/>
</dbReference>
<keyword evidence="4 7" id="KW-0689">Ribosomal protein</keyword>
<keyword evidence="2 7" id="KW-0699">rRNA-binding</keyword>
<dbReference type="GO" id="GO:0016740">
    <property type="term" value="F:transferase activity"/>
    <property type="evidence" value="ECO:0007669"/>
    <property type="project" value="UniProtKB-KW"/>
</dbReference>
<evidence type="ECO:0000313" key="10">
    <source>
        <dbReference type="EMBL" id="WDE97919.1"/>
    </source>
</evidence>
<evidence type="ECO:0000256" key="2">
    <source>
        <dbReference type="ARBA" id="ARBA00022730"/>
    </source>
</evidence>
<dbReference type="Pfam" id="PF00416">
    <property type="entry name" value="Ribosomal_S13"/>
    <property type="match status" value="1"/>
</dbReference>
<evidence type="ECO:0000313" key="11">
    <source>
        <dbReference type="Proteomes" id="UP001214250"/>
    </source>
</evidence>
<dbReference type="PROSITE" id="PS50159">
    <property type="entry name" value="RIBOSOMAL_S13_2"/>
    <property type="match status" value="1"/>
</dbReference>
<dbReference type="GO" id="GO:0005840">
    <property type="term" value="C:ribosome"/>
    <property type="evidence" value="ECO:0007669"/>
    <property type="project" value="UniProtKB-KW"/>
</dbReference>
<comment type="subunit">
    <text evidence="7">Part of the 30S ribosomal subunit. Forms a loose heterodimer with protein S19. Forms two bridges to the 50S subunit in the 70S ribosome.</text>
</comment>
<evidence type="ECO:0000256" key="7">
    <source>
        <dbReference type="HAMAP-Rule" id="MF_01315"/>
    </source>
</evidence>
<dbReference type="PANTHER" id="PTHR10871">
    <property type="entry name" value="30S RIBOSOMAL PROTEIN S13/40S RIBOSOMAL PROTEIN S18"/>
    <property type="match status" value="1"/>
</dbReference>
<dbReference type="PROSITE" id="PS00646">
    <property type="entry name" value="RIBOSOMAL_S13_1"/>
    <property type="match status" value="1"/>
</dbReference>
<evidence type="ECO:0000256" key="4">
    <source>
        <dbReference type="ARBA" id="ARBA00022980"/>
    </source>
</evidence>
<feature type="compositionally biased region" description="Basic residues" evidence="9">
    <location>
        <begin position="101"/>
        <end position="116"/>
    </location>
</feature>
<dbReference type="InterPro" id="IPR001892">
    <property type="entry name" value="Ribosomal_uS13"/>
</dbReference>
<dbReference type="InterPro" id="IPR019980">
    <property type="entry name" value="Ribosomal_uS13_bac-type"/>
</dbReference>
<gene>
    <name evidence="7 10" type="primary">rpsM</name>
    <name evidence="10" type="ORF">PQO03_19010</name>
</gene>
<accession>A0ABY7VXB2</accession>
<evidence type="ECO:0000256" key="1">
    <source>
        <dbReference type="ARBA" id="ARBA00008080"/>
    </source>
</evidence>
<keyword evidence="10" id="KW-0808">Transferase</keyword>
<keyword evidence="3 7" id="KW-0694">RNA-binding</keyword>
<comment type="function">
    <text evidence="7">Located at the top of the head of the 30S subunit, it contacts several helices of the 16S rRNA. In the 70S ribosome it contacts the 23S rRNA (bridge B1a) and protein L5 of the 50S subunit (bridge B1b), connecting the 2 subunits; these bridges are implicated in subunit movement. Contacts the tRNAs in the A and P-sites.</text>
</comment>
<keyword evidence="7" id="KW-0820">tRNA-binding</keyword>
<dbReference type="EMBL" id="CP117812">
    <property type="protein sequence ID" value="WDE97919.1"/>
    <property type="molecule type" value="Genomic_DNA"/>
</dbReference>
<dbReference type="HAMAP" id="MF_01315">
    <property type="entry name" value="Ribosomal_uS13"/>
    <property type="match status" value="1"/>
</dbReference>
<dbReference type="RefSeq" id="WP_274152600.1">
    <property type="nucleotide sequence ID" value="NZ_CP117812.1"/>
</dbReference>
<evidence type="ECO:0000256" key="5">
    <source>
        <dbReference type="ARBA" id="ARBA00023274"/>
    </source>
</evidence>
<dbReference type="SUPFAM" id="SSF46946">
    <property type="entry name" value="S13-like H2TH domain"/>
    <property type="match status" value="1"/>
</dbReference>
<evidence type="ECO:0000256" key="8">
    <source>
        <dbReference type="RuleBase" id="RU003830"/>
    </source>
</evidence>
<dbReference type="NCBIfam" id="TIGR03631">
    <property type="entry name" value="uS13_bact"/>
    <property type="match status" value="1"/>
</dbReference>
<organism evidence="10 11">
    <name type="scientific">Lentisphaera profundi</name>
    <dbReference type="NCBI Taxonomy" id="1658616"/>
    <lineage>
        <taxon>Bacteria</taxon>
        <taxon>Pseudomonadati</taxon>
        <taxon>Lentisphaerota</taxon>
        <taxon>Lentisphaeria</taxon>
        <taxon>Lentisphaerales</taxon>
        <taxon>Lentisphaeraceae</taxon>
        <taxon>Lentisphaera</taxon>
    </lineage>
</organism>
<dbReference type="Proteomes" id="UP001214250">
    <property type="component" value="Chromosome 2"/>
</dbReference>
<proteinExistence type="inferred from homology"/>
<dbReference type="InterPro" id="IPR027437">
    <property type="entry name" value="Rbsml_uS13_C"/>
</dbReference>
<evidence type="ECO:0000256" key="3">
    <source>
        <dbReference type="ARBA" id="ARBA00022884"/>
    </source>
</evidence>
<keyword evidence="5 7" id="KW-0687">Ribonucleoprotein</keyword>
<keyword evidence="11" id="KW-1185">Reference proteome</keyword>
<dbReference type="PIRSF" id="PIRSF002134">
    <property type="entry name" value="Ribosomal_S13"/>
    <property type="match status" value="1"/>
</dbReference>
<dbReference type="PANTHER" id="PTHR10871:SF1">
    <property type="entry name" value="SMALL RIBOSOMAL SUBUNIT PROTEIN US13M"/>
    <property type="match status" value="1"/>
</dbReference>
<dbReference type="InterPro" id="IPR010979">
    <property type="entry name" value="Ribosomal_uS13-like_H2TH"/>
</dbReference>
<dbReference type="InterPro" id="IPR018269">
    <property type="entry name" value="Ribosomal_uS13_CS"/>
</dbReference>
<feature type="region of interest" description="Disordered" evidence="9">
    <location>
        <begin position="101"/>
        <end position="130"/>
    </location>
</feature>
<dbReference type="Gene3D" id="1.10.8.50">
    <property type="match status" value="1"/>
</dbReference>
<comment type="similarity">
    <text evidence="1 7 8">Belongs to the universal ribosomal protein uS13 family.</text>
</comment>
<evidence type="ECO:0000256" key="6">
    <source>
        <dbReference type="ARBA" id="ARBA00035166"/>
    </source>
</evidence>
<protein>
    <recommendedName>
        <fullName evidence="6 7">Small ribosomal subunit protein uS13</fullName>
    </recommendedName>
</protein>
<evidence type="ECO:0000256" key="9">
    <source>
        <dbReference type="SAM" id="MobiDB-lite"/>
    </source>
</evidence>
<feature type="compositionally biased region" description="Basic and acidic residues" evidence="9">
    <location>
        <begin position="120"/>
        <end position="130"/>
    </location>
</feature>
<name>A0ABY7VXB2_9BACT</name>